<comment type="caution">
    <text evidence="1">The sequence shown here is derived from an EMBL/GenBank/DDBJ whole genome shotgun (WGS) entry which is preliminary data.</text>
</comment>
<organism evidence="1 2">
    <name type="scientific">Peronosclerospora sorghi</name>
    <dbReference type="NCBI Taxonomy" id="230839"/>
    <lineage>
        <taxon>Eukaryota</taxon>
        <taxon>Sar</taxon>
        <taxon>Stramenopiles</taxon>
        <taxon>Oomycota</taxon>
        <taxon>Peronosporomycetes</taxon>
        <taxon>Peronosporales</taxon>
        <taxon>Peronosporaceae</taxon>
        <taxon>Peronosclerospora</taxon>
    </lineage>
</organism>
<name>A0ACC0X032_9STRA</name>
<accession>A0ACC0X032</accession>
<dbReference type="Proteomes" id="UP001163321">
    <property type="component" value="Chromosome 1"/>
</dbReference>
<gene>
    <name evidence="1" type="ORF">PsorP6_001610</name>
</gene>
<evidence type="ECO:0000313" key="1">
    <source>
        <dbReference type="EMBL" id="KAI9923301.1"/>
    </source>
</evidence>
<protein>
    <submittedName>
        <fullName evidence="1">Uncharacterized protein</fullName>
    </submittedName>
</protein>
<sequence>MKSHSIVAAEDGFQVLLAELLQRSPIMKNITERKGFEAEFLVRKVLDFIFINPTEGTKLKMH</sequence>
<evidence type="ECO:0000313" key="2">
    <source>
        <dbReference type="Proteomes" id="UP001163321"/>
    </source>
</evidence>
<proteinExistence type="predicted"/>
<dbReference type="EMBL" id="CM047580">
    <property type="protein sequence ID" value="KAI9923301.1"/>
    <property type="molecule type" value="Genomic_DNA"/>
</dbReference>
<keyword evidence="2" id="KW-1185">Reference proteome</keyword>
<reference evidence="1 2" key="1">
    <citation type="journal article" date="2022" name="bioRxiv">
        <title>The genome of the oomycete Peronosclerospora sorghi, a cosmopolitan pathogen of maize and sorghum, is inflated with dispersed pseudogenes.</title>
        <authorList>
            <person name="Fletcher K."/>
            <person name="Martin F."/>
            <person name="Isakeit T."/>
            <person name="Cavanaugh K."/>
            <person name="Magill C."/>
            <person name="Michelmore R."/>
        </authorList>
    </citation>
    <scope>NUCLEOTIDE SEQUENCE [LARGE SCALE GENOMIC DNA]</scope>
    <source>
        <strain evidence="1">P6</strain>
    </source>
</reference>